<dbReference type="EMBL" id="CAJVPW010009759">
    <property type="protein sequence ID" value="CAG8608588.1"/>
    <property type="molecule type" value="Genomic_DNA"/>
</dbReference>
<evidence type="ECO:0000313" key="1">
    <source>
        <dbReference type="EMBL" id="CAG8608588.1"/>
    </source>
</evidence>
<reference evidence="1" key="1">
    <citation type="submission" date="2021-06" db="EMBL/GenBank/DDBJ databases">
        <authorList>
            <person name="Kallberg Y."/>
            <person name="Tangrot J."/>
            <person name="Rosling A."/>
        </authorList>
    </citation>
    <scope>NUCLEOTIDE SEQUENCE</scope>
    <source>
        <strain evidence="1">28 12/20/2015</strain>
    </source>
</reference>
<organism evidence="1 2">
    <name type="scientific">Cetraspora pellucida</name>
    <dbReference type="NCBI Taxonomy" id="1433469"/>
    <lineage>
        <taxon>Eukaryota</taxon>
        <taxon>Fungi</taxon>
        <taxon>Fungi incertae sedis</taxon>
        <taxon>Mucoromycota</taxon>
        <taxon>Glomeromycotina</taxon>
        <taxon>Glomeromycetes</taxon>
        <taxon>Diversisporales</taxon>
        <taxon>Gigasporaceae</taxon>
        <taxon>Cetraspora</taxon>
    </lineage>
</organism>
<evidence type="ECO:0000313" key="2">
    <source>
        <dbReference type="Proteomes" id="UP000789366"/>
    </source>
</evidence>
<keyword evidence="2" id="KW-1185">Reference proteome</keyword>
<name>A0ACA9MR19_9GLOM</name>
<feature type="non-terminal residue" evidence="1">
    <location>
        <position position="1"/>
    </location>
</feature>
<gene>
    <name evidence="1" type="ORF">SPELUC_LOCUS7409</name>
</gene>
<dbReference type="Proteomes" id="UP000789366">
    <property type="component" value="Unassembled WGS sequence"/>
</dbReference>
<protein>
    <submittedName>
        <fullName evidence="1">8326_t:CDS:1</fullName>
    </submittedName>
</protein>
<accession>A0ACA9MR19</accession>
<proteinExistence type="predicted"/>
<comment type="caution">
    <text evidence="1">The sequence shown here is derived from an EMBL/GenBank/DDBJ whole genome shotgun (WGS) entry which is preliminary data.</text>
</comment>
<sequence>DEEDANHEDAFCCGSPTFSISSKLTSDVEAHEKRSKRIKKEFRDTADIKALLQEIKHLREDVNSISERVEVSSLRSKIHKNWPDVKFKRARDQFEYNALCAIGNDLDLALSATTEEEAIRHIDSARTRTLDRTVVLNVAREYG</sequence>